<dbReference type="Proteomes" id="UP000663879">
    <property type="component" value="Unassembled WGS sequence"/>
</dbReference>
<evidence type="ECO:0000256" key="1">
    <source>
        <dbReference type="SAM" id="MobiDB-lite"/>
    </source>
</evidence>
<gene>
    <name evidence="3" type="ORF">OXX778_LOCUS20303</name>
</gene>
<feature type="chain" id="PRO_5032607147" evidence="2">
    <location>
        <begin position="26"/>
        <end position="186"/>
    </location>
</feature>
<protein>
    <submittedName>
        <fullName evidence="3">Uncharacterized protein</fullName>
    </submittedName>
</protein>
<feature type="region of interest" description="Disordered" evidence="1">
    <location>
        <begin position="166"/>
        <end position="186"/>
    </location>
</feature>
<reference evidence="3" key="1">
    <citation type="submission" date="2021-02" db="EMBL/GenBank/DDBJ databases">
        <authorList>
            <person name="Nowell W R."/>
        </authorList>
    </citation>
    <scope>NUCLEOTIDE SEQUENCE</scope>
    <source>
        <strain evidence="3">Ploen Becks lab</strain>
    </source>
</reference>
<sequence>MPSTFFITQSTIIILLLERSLISFSNRVKKPQTSVFIQYVEPKNHNSVISFFNKSRWENNTICESSTDLSKTNRNFKLPPRLCRYPFEFTSPRYLPITQLRVPKPIEEFEINLSEILKDSEIFSNESSEFEKMPKRATLDPKAYNVRPAGAFKIVSKVSGGIPIARPPSLVSVENLPNTQDAKEVS</sequence>
<evidence type="ECO:0000256" key="2">
    <source>
        <dbReference type="SAM" id="SignalP"/>
    </source>
</evidence>
<dbReference type="AlphaFoldDB" id="A0A814MRD9"/>
<dbReference type="EMBL" id="CAJNOC010006689">
    <property type="protein sequence ID" value="CAF1083413.1"/>
    <property type="molecule type" value="Genomic_DNA"/>
</dbReference>
<evidence type="ECO:0000313" key="4">
    <source>
        <dbReference type="Proteomes" id="UP000663879"/>
    </source>
</evidence>
<feature type="signal peptide" evidence="2">
    <location>
        <begin position="1"/>
        <end position="25"/>
    </location>
</feature>
<organism evidence="3 4">
    <name type="scientific">Brachionus calyciflorus</name>
    <dbReference type="NCBI Taxonomy" id="104777"/>
    <lineage>
        <taxon>Eukaryota</taxon>
        <taxon>Metazoa</taxon>
        <taxon>Spiralia</taxon>
        <taxon>Gnathifera</taxon>
        <taxon>Rotifera</taxon>
        <taxon>Eurotatoria</taxon>
        <taxon>Monogononta</taxon>
        <taxon>Pseudotrocha</taxon>
        <taxon>Ploima</taxon>
        <taxon>Brachionidae</taxon>
        <taxon>Brachionus</taxon>
    </lineage>
</organism>
<name>A0A814MRD9_9BILA</name>
<keyword evidence="2" id="KW-0732">Signal</keyword>
<comment type="caution">
    <text evidence="3">The sequence shown here is derived from an EMBL/GenBank/DDBJ whole genome shotgun (WGS) entry which is preliminary data.</text>
</comment>
<keyword evidence="4" id="KW-1185">Reference proteome</keyword>
<evidence type="ECO:0000313" key="3">
    <source>
        <dbReference type="EMBL" id="CAF1083413.1"/>
    </source>
</evidence>
<feature type="non-terminal residue" evidence="3">
    <location>
        <position position="186"/>
    </location>
</feature>
<proteinExistence type="predicted"/>
<accession>A0A814MRD9</accession>